<gene>
    <name evidence="1" type="ORF">MERR_LOCUS22544</name>
    <name evidence="2" type="ORF">MERR_LOCUS30048</name>
</gene>
<evidence type="ECO:0000313" key="3">
    <source>
        <dbReference type="Proteomes" id="UP000467841"/>
    </source>
</evidence>
<evidence type="ECO:0000313" key="1">
    <source>
        <dbReference type="EMBL" id="CAA7035309.1"/>
    </source>
</evidence>
<evidence type="ECO:0000313" key="2">
    <source>
        <dbReference type="EMBL" id="CAA7042813.1"/>
    </source>
</evidence>
<dbReference type="EMBL" id="CACVBM020001155">
    <property type="protein sequence ID" value="CAA7035309.1"/>
    <property type="molecule type" value="Genomic_DNA"/>
</dbReference>
<dbReference type="AlphaFoldDB" id="A0A6D2JSN1"/>
<name>A0A6D2JSN1_9BRAS</name>
<dbReference type="EMBL" id="CACVBM020001274">
    <property type="protein sequence ID" value="CAA7042813.1"/>
    <property type="molecule type" value="Genomic_DNA"/>
</dbReference>
<keyword evidence="3" id="KW-1185">Reference proteome</keyword>
<organism evidence="2 3">
    <name type="scientific">Microthlaspi erraticum</name>
    <dbReference type="NCBI Taxonomy" id="1685480"/>
    <lineage>
        <taxon>Eukaryota</taxon>
        <taxon>Viridiplantae</taxon>
        <taxon>Streptophyta</taxon>
        <taxon>Embryophyta</taxon>
        <taxon>Tracheophyta</taxon>
        <taxon>Spermatophyta</taxon>
        <taxon>Magnoliopsida</taxon>
        <taxon>eudicotyledons</taxon>
        <taxon>Gunneridae</taxon>
        <taxon>Pentapetalae</taxon>
        <taxon>rosids</taxon>
        <taxon>malvids</taxon>
        <taxon>Brassicales</taxon>
        <taxon>Brassicaceae</taxon>
        <taxon>Coluteocarpeae</taxon>
        <taxon>Microthlaspi</taxon>
    </lineage>
</organism>
<reference evidence="2 3" key="1">
    <citation type="submission" date="2020-01" db="EMBL/GenBank/DDBJ databases">
        <authorList>
            <person name="Mishra B."/>
        </authorList>
    </citation>
    <scope>NUCLEOTIDE SEQUENCE [LARGE SCALE GENOMIC DNA]</scope>
</reference>
<dbReference type="Proteomes" id="UP000467841">
    <property type="component" value="Unassembled WGS sequence"/>
</dbReference>
<sequence length="156" mass="17238">MEIPYLPDEILYTIFKAVGECDAKNLGSLLRAGKRALRLVYKEDLLRTCNIQSLYMENHEDILEGGKARCFFDKCLRSANPVANYVEALNRIIHLRDMDGGIELLESNGFNHPKSTLAAALCCACSGDDCSASKLFKVFISSHGHLHEEGAITIGC</sequence>
<protein>
    <recommendedName>
        <fullName evidence="4">F-box domain-containing protein</fullName>
    </recommendedName>
</protein>
<proteinExistence type="predicted"/>
<accession>A0A6D2JSN1</accession>
<evidence type="ECO:0008006" key="4">
    <source>
        <dbReference type="Google" id="ProtNLM"/>
    </source>
</evidence>